<dbReference type="EMBL" id="SMGD01000012">
    <property type="protein sequence ID" value="TCK57835.1"/>
    <property type="molecule type" value="Genomic_DNA"/>
</dbReference>
<proteinExistence type="predicted"/>
<sequence>MLTEQNLLGQFIRAHREQLTPPEAQSARRRTPGYRREELAEAAGLSTNWLTRLEQGRSHTASVSVLARLAQVLQLNAAERATLFELAGKYDPYPDQQNAPLQPIDEAILKLPEQFNGPCYLLDSYWNALSWNAKAAQLFIGWLDQPHGDRNLLRYTFLNPAAQMLIPNWSARAQRLVAEFRPEYAHHSDTEKMVLFVQQLVSQSPQFSSLWQTHHARYRDGGIRYFNHPTLGNCQFQQINLQVSADSDLKLVCLQPIV</sequence>
<dbReference type="Pfam" id="PF17765">
    <property type="entry name" value="MLTR_LBD"/>
    <property type="match status" value="1"/>
</dbReference>
<dbReference type="PANTHER" id="PTHR35010:SF2">
    <property type="entry name" value="BLL4672 PROTEIN"/>
    <property type="match status" value="1"/>
</dbReference>
<dbReference type="PANTHER" id="PTHR35010">
    <property type="entry name" value="BLL4672 PROTEIN-RELATED"/>
    <property type="match status" value="1"/>
</dbReference>
<dbReference type="Gene3D" id="3.30.450.180">
    <property type="match status" value="1"/>
</dbReference>
<dbReference type="SUPFAM" id="SSF47413">
    <property type="entry name" value="lambda repressor-like DNA-binding domains"/>
    <property type="match status" value="1"/>
</dbReference>
<dbReference type="AlphaFoldDB" id="A0A4R1K1I5"/>
<dbReference type="Gene3D" id="1.10.260.40">
    <property type="entry name" value="lambda repressor-like DNA-binding domains"/>
    <property type="match status" value="1"/>
</dbReference>
<feature type="region of interest" description="Disordered" evidence="1">
    <location>
        <begin position="14"/>
        <end position="34"/>
    </location>
</feature>
<organism evidence="3 4">
    <name type="scientific">Celerinatantimonas diazotrophica</name>
    <dbReference type="NCBI Taxonomy" id="412034"/>
    <lineage>
        <taxon>Bacteria</taxon>
        <taxon>Pseudomonadati</taxon>
        <taxon>Pseudomonadota</taxon>
        <taxon>Gammaproteobacteria</taxon>
        <taxon>Celerinatantimonadaceae</taxon>
        <taxon>Celerinatantimonas</taxon>
    </lineage>
</organism>
<dbReference type="InterPro" id="IPR010982">
    <property type="entry name" value="Lambda_DNA-bd_dom_sf"/>
</dbReference>
<dbReference type="PROSITE" id="PS50943">
    <property type="entry name" value="HTH_CROC1"/>
    <property type="match status" value="1"/>
</dbReference>
<reference evidence="3 4" key="1">
    <citation type="submission" date="2019-03" db="EMBL/GenBank/DDBJ databases">
        <title>Genomic Encyclopedia of Type Strains, Phase IV (KMG-IV): sequencing the most valuable type-strain genomes for metagenomic binning, comparative biology and taxonomic classification.</title>
        <authorList>
            <person name="Goeker M."/>
        </authorList>
    </citation>
    <scope>NUCLEOTIDE SEQUENCE [LARGE SCALE GENOMIC DNA]</scope>
    <source>
        <strain evidence="3 4">DSM 18577</strain>
    </source>
</reference>
<accession>A0A4R1K1I5</accession>
<dbReference type="CDD" id="cd00093">
    <property type="entry name" value="HTH_XRE"/>
    <property type="match status" value="1"/>
</dbReference>
<dbReference type="OrthoDB" id="5346389at2"/>
<protein>
    <submittedName>
        <fullName evidence="3">Transcriptional regulator with XRE-family HTH domain</fullName>
    </submittedName>
</protein>
<comment type="caution">
    <text evidence="3">The sequence shown here is derived from an EMBL/GenBank/DDBJ whole genome shotgun (WGS) entry which is preliminary data.</text>
</comment>
<feature type="domain" description="HTH cro/C1-type" evidence="2">
    <location>
        <begin position="37"/>
        <end position="80"/>
    </location>
</feature>
<name>A0A4R1K1I5_9GAMM</name>
<evidence type="ECO:0000256" key="1">
    <source>
        <dbReference type="SAM" id="MobiDB-lite"/>
    </source>
</evidence>
<dbReference type="Pfam" id="PF13560">
    <property type="entry name" value="HTH_31"/>
    <property type="match status" value="1"/>
</dbReference>
<dbReference type="RefSeq" id="WP_131912371.1">
    <property type="nucleotide sequence ID" value="NZ_OU594967.1"/>
</dbReference>
<keyword evidence="4" id="KW-1185">Reference proteome</keyword>
<dbReference type="InterPro" id="IPR041413">
    <property type="entry name" value="MLTR_LBD"/>
</dbReference>
<evidence type="ECO:0000259" key="2">
    <source>
        <dbReference type="PROSITE" id="PS50943"/>
    </source>
</evidence>
<dbReference type="Proteomes" id="UP000295565">
    <property type="component" value="Unassembled WGS sequence"/>
</dbReference>
<gene>
    <name evidence="3" type="ORF">EV690_1532</name>
</gene>
<evidence type="ECO:0000313" key="3">
    <source>
        <dbReference type="EMBL" id="TCK57835.1"/>
    </source>
</evidence>
<dbReference type="GO" id="GO:0003677">
    <property type="term" value="F:DNA binding"/>
    <property type="evidence" value="ECO:0007669"/>
    <property type="project" value="InterPro"/>
</dbReference>
<dbReference type="SMART" id="SM00530">
    <property type="entry name" value="HTH_XRE"/>
    <property type="match status" value="1"/>
</dbReference>
<dbReference type="InterPro" id="IPR001387">
    <property type="entry name" value="Cro/C1-type_HTH"/>
</dbReference>
<evidence type="ECO:0000313" key="4">
    <source>
        <dbReference type="Proteomes" id="UP000295565"/>
    </source>
</evidence>